<dbReference type="Proteomes" id="UP000499080">
    <property type="component" value="Unassembled WGS sequence"/>
</dbReference>
<sequence>LGLCCRLIPLRINRGGLLLASGPEGREFQTRFHVRFTAYEGLVHVKFGERKHPPAGMVPDFGEGSAESVVILII</sequence>
<feature type="non-terminal residue" evidence="1">
    <location>
        <position position="1"/>
    </location>
</feature>
<dbReference type="AlphaFoldDB" id="A0A4Y2X4X4"/>
<organism evidence="1 2">
    <name type="scientific">Araneus ventricosus</name>
    <name type="common">Orbweaver spider</name>
    <name type="synonym">Epeira ventricosa</name>
    <dbReference type="NCBI Taxonomy" id="182803"/>
    <lineage>
        <taxon>Eukaryota</taxon>
        <taxon>Metazoa</taxon>
        <taxon>Ecdysozoa</taxon>
        <taxon>Arthropoda</taxon>
        <taxon>Chelicerata</taxon>
        <taxon>Arachnida</taxon>
        <taxon>Araneae</taxon>
        <taxon>Araneomorphae</taxon>
        <taxon>Entelegynae</taxon>
        <taxon>Araneoidea</taxon>
        <taxon>Araneidae</taxon>
        <taxon>Araneus</taxon>
    </lineage>
</organism>
<accession>A0A4Y2X4X4</accession>
<protein>
    <submittedName>
        <fullName evidence="1">Uncharacterized protein</fullName>
    </submittedName>
</protein>
<evidence type="ECO:0000313" key="2">
    <source>
        <dbReference type="Proteomes" id="UP000499080"/>
    </source>
</evidence>
<name>A0A4Y2X4X4_ARAVE</name>
<reference evidence="1 2" key="1">
    <citation type="journal article" date="2019" name="Sci. Rep.">
        <title>Orb-weaving spider Araneus ventricosus genome elucidates the spidroin gene catalogue.</title>
        <authorList>
            <person name="Kono N."/>
            <person name="Nakamura H."/>
            <person name="Ohtoshi R."/>
            <person name="Moran D.A.P."/>
            <person name="Shinohara A."/>
            <person name="Yoshida Y."/>
            <person name="Fujiwara M."/>
            <person name="Mori M."/>
            <person name="Tomita M."/>
            <person name="Arakawa K."/>
        </authorList>
    </citation>
    <scope>NUCLEOTIDE SEQUENCE [LARGE SCALE GENOMIC DNA]</scope>
</reference>
<evidence type="ECO:0000313" key="1">
    <source>
        <dbReference type="EMBL" id="GBO43187.1"/>
    </source>
</evidence>
<gene>
    <name evidence="1" type="ORF">AVEN_183082_1</name>
</gene>
<dbReference type="EMBL" id="BGPR01069564">
    <property type="protein sequence ID" value="GBO43187.1"/>
    <property type="molecule type" value="Genomic_DNA"/>
</dbReference>
<comment type="caution">
    <text evidence="1">The sequence shown here is derived from an EMBL/GenBank/DDBJ whole genome shotgun (WGS) entry which is preliminary data.</text>
</comment>
<proteinExistence type="predicted"/>
<keyword evidence="2" id="KW-1185">Reference proteome</keyword>